<proteinExistence type="predicted"/>
<sequence length="1145" mass="129344">MPLMRSFRLIRDLVKTPWSVRAVARRDEAAWFAQNVHRRRLSLSRVERELLFAGEHPLRFAFSLLVLQVALLVLVAKLPPEWFAPAWLFDWKVAEQLSHFSTVWTIQATLAALVYPIVISFVAVYLQRRPAAEAFVHLYMLDSGALAAGLSSLALVVVMGVQYLMLSTWGTETLPGWAMIDTVWFVLNAALTAFFLFRTVEFLRPEIQANVIQRYTVNVALPRDVQRLNSFQVLAGSTTQGWFPVPSYGDEKAPDGPRLLIGRYGFREGHVQGEIPLQAQVRLVDVRLWLVRLVVGAWYRKALTWSRPENAMSFADDKSWPLLTLPMSPGTTYEGEFPLARVTDGPTLSGWQRRLLWLSVVLRRTSQERYGIRVDAILDELAADARGTAGKSDNEGFERAYGALIELHGLLLAACLDKTESGEQGSWALLPDTEKFLSRALHENWSEAYRGVYQSAIEGMVGDPRPLRRLCHLLQHLDGEELRASPVEIREHLLQLPPLMMYQLSNWWAFRVEEQGIIEHSHMQMVLLRPPLNRVYEEVLSAFVAGWENARPDKPRRSRDAQKLDWTALPALARLHVKHIEETARMLLAAVLRGDQAAAEWLADVLSKWWGTLDFDHEPYQLYDKTAFITIDDLALQWPAFCAKFGLASDDDAVDEQLRPTLQQGAFQAALRNFWTDMRFLSIELMLDWVRSVPIATVGSSLAFEVACGFLTGKQWKSGGLAVDSLGDLSPAEYLVAKVRQFAASGEWRGGYVGRLDRFVERVKDTRRPNMVSSRVYSFGGPDDVGSLQESQLELLAVLATSDWALPRSLQRQLDVWFDPRFDQYSSIDILRSRLKSWLDRLEHEPGLSAGHIGMLKEQVRPGVTAQAGIAHMKAGLLATQQALDGQREETLAAQPIDPERLLEIARFASSTAFGREEGRFPVHLFPIESTTEALEDFTLTFTQVRRGELTQMQMEQRAVNEDEYFADAMAQQVAIVVLSDVLHRSDIKEVAVQDAEAYWKALKSEAQVILAKGGKPILLLDNSTRPDWVWDWQHADFGADHKRPEDLQVRRREGVGAGYVCDFNDIEVYVAPLPIGQSILLSGDTFRLLTFTNFGDGRLVKVEVAELEGARNLVDLKLTFSRKVEAGQSKVVRLVYAQPKEGRH</sequence>
<dbReference type="Proteomes" id="UP001180825">
    <property type="component" value="Unassembled WGS sequence"/>
</dbReference>
<accession>A0ABU2ABK7</accession>
<feature type="transmembrane region" description="Helical" evidence="1">
    <location>
        <begin position="138"/>
        <end position="165"/>
    </location>
</feature>
<keyword evidence="1" id="KW-0812">Transmembrane</keyword>
<reference evidence="2 3" key="1">
    <citation type="submission" date="2023-07" db="EMBL/GenBank/DDBJ databases">
        <title>Sorghum-associated microbial communities from plants grown in Nebraska, USA.</title>
        <authorList>
            <person name="Schachtman D."/>
        </authorList>
    </citation>
    <scope>NUCLEOTIDE SEQUENCE [LARGE SCALE GENOMIC DNA]</scope>
    <source>
        <strain evidence="2 3">BE316</strain>
    </source>
</reference>
<feature type="transmembrane region" description="Helical" evidence="1">
    <location>
        <begin position="104"/>
        <end position="126"/>
    </location>
</feature>
<keyword evidence="1" id="KW-0472">Membrane</keyword>
<name>A0ABU2ABK7_9BURK</name>
<organism evidence="2 3">
    <name type="scientific">Roseateles asaccharophilus</name>
    <dbReference type="NCBI Taxonomy" id="582607"/>
    <lineage>
        <taxon>Bacteria</taxon>
        <taxon>Pseudomonadati</taxon>
        <taxon>Pseudomonadota</taxon>
        <taxon>Betaproteobacteria</taxon>
        <taxon>Burkholderiales</taxon>
        <taxon>Sphaerotilaceae</taxon>
        <taxon>Roseateles</taxon>
    </lineage>
</organism>
<keyword evidence="3" id="KW-1185">Reference proteome</keyword>
<dbReference type="EMBL" id="JAVDXV010000007">
    <property type="protein sequence ID" value="MDR7334554.1"/>
    <property type="molecule type" value="Genomic_DNA"/>
</dbReference>
<protein>
    <submittedName>
        <fullName evidence="2">Uncharacterized protein</fullName>
    </submittedName>
</protein>
<dbReference type="RefSeq" id="WP_404667372.1">
    <property type="nucleotide sequence ID" value="NZ_JBIYEZ010000008.1"/>
</dbReference>
<evidence type="ECO:0000313" key="2">
    <source>
        <dbReference type="EMBL" id="MDR7334554.1"/>
    </source>
</evidence>
<evidence type="ECO:0000313" key="3">
    <source>
        <dbReference type="Proteomes" id="UP001180825"/>
    </source>
</evidence>
<evidence type="ECO:0000256" key="1">
    <source>
        <dbReference type="SAM" id="Phobius"/>
    </source>
</evidence>
<feature type="transmembrane region" description="Helical" evidence="1">
    <location>
        <begin position="177"/>
        <end position="197"/>
    </location>
</feature>
<gene>
    <name evidence="2" type="ORF">J2X21_003710</name>
</gene>
<keyword evidence="1" id="KW-1133">Transmembrane helix</keyword>
<comment type="caution">
    <text evidence="2">The sequence shown here is derived from an EMBL/GenBank/DDBJ whole genome shotgun (WGS) entry which is preliminary data.</text>
</comment>